<protein>
    <submittedName>
        <fullName evidence="2">Uncharacterized protein</fullName>
    </submittedName>
</protein>
<organism evidence="2 3">
    <name type="scientific">Pseudoalteromonas agarivorans</name>
    <dbReference type="NCBI Taxonomy" id="176102"/>
    <lineage>
        <taxon>Bacteria</taxon>
        <taxon>Pseudomonadati</taxon>
        <taxon>Pseudomonadota</taxon>
        <taxon>Gammaproteobacteria</taxon>
        <taxon>Alteromonadales</taxon>
        <taxon>Pseudoalteromonadaceae</taxon>
        <taxon>Pseudoalteromonas</taxon>
    </lineage>
</organism>
<proteinExistence type="predicted"/>
<name>A0AAD0TZW6_9GAMM</name>
<dbReference type="AlphaFoldDB" id="A0AAD0TZW6"/>
<gene>
    <name evidence="2" type="ORF">D9T18_10135</name>
</gene>
<evidence type="ECO:0000313" key="3">
    <source>
        <dbReference type="Proteomes" id="UP000279995"/>
    </source>
</evidence>
<reference evidence="2 3" key="1">
    <citation type="submission" date="2018-10" db="EMBL/GenBank/DDBJ databases">
        <title>Complete Genome Sequence and Transcriptomic Profiles of a Marine Bacterium, Pseudoalteromonas agarivorans Hao 2018.</title>
        <authorList>
            <person name="Hao L."/>
        </authorList>
    </citation>
    <scope>NUCLEOTIDE SEQUENCE [LARGE SCALE GENOMIC DNA]</scope>
    <source>
        <strain evidence="2 3">Hao 2018</strain>
    </source>
</reference>
<dbReference type="Proteomes" id="UP000279995">
    <property type="component" value="Chromosome I"/>
</dbReference>
<accession>A0AAD0TZW6</accession>
<evidence type="ECO:0000313" key="2">
    <source>
        <dbReference type="EMBL" id="AYM87031.1"/>
    </source>
</evidence>
<feature type="coiled-coil region" evidence="1">
    <location>
        <begin position="146"/>
        <end position="180"/>
    </location>
</feature>
<dbReference type="EMBL" id="CP033065">
    <property type="protein sequence ID" value="AYM87031.1"/>
    <property type="molecule type" value="Genomic_DNA"/>
</dbReference>
<dbReference type="RefSeq" id="WP_121637694.1">
    <property type="nucleotide sequence ID" value="NZ_CP033065.1"/>
</dbReference>
<sequence>MNFGKQVDHILSHPCMNRFTVKEVRAAYLFMPCQRDFKDLSELRRAIYAELLKYEKRGWLKKSVSAKKGITTYTKTETFDIPFEQVEPNNHQAIELSGLQIQEVRELYTRLNDYKNDLLEGIGKADEFRSLREIYPHLHNEFQPEYNKVRESNSRLLGKIDALEKTLSKLQRKEDKNIETS</sequence>
<keyword evidence="1" id="KW-0175">Coiled coil</keyword>
<evidence type="ECO:0000256" key="1">
    <source>
        <dbReference type="SAM" id="Coils"/>
    </source>
</evidence>